<dbReference type="GO" id="GO:0003700">
    <property type="term" value="F:DNA-binding transcription factor activity"/>
    <property type="evidence" value="ECO:0007669"/>
    <property type="project" value="TreeGrafter"/>
</dbReference>
<feature type="domain" description="HTH tetR-type" evidence="3">
    <location>
        <begin position="11"/>
        <end position="71"/>
    </location>
</feature>
<evidence type="ECO:0000256" key="2">
    <source>
        <dbReference type="PROSITE-ProRule" id="PRU00335"/>
    </source>
</evidence>
<dbReference type="PANTHER" id="PTHR30055:SF146">
    <property type="entry name" value="HTH-TYPE TRANSCRIPTIONAL DUAL REGULATOR CECR"/>
    <property type="match status" value="1"/>
</dbReference>
<comment type="caution">
    <text evidence="4">The sequence shown here is derived from an EMBL/GenBank/DDBJ whole genome shotgun (WGS) entry which is preliminary data.</text>
</comment>
<dbReference type="GO" id="GO:0000976">
    <property type="term" value="F:transcription cis-regulatory region binding"/>
    <property type="evidence" value="ECO:0007669"/>
    <property type="project" value="TreeGrafter"/>
</dbReference>
<dbReference type="PROSITE" id="PS50977">
    <property type="entry name" value="HTH_TETR_2"/>
    <property type="match status" value="1"/>
</dbReference>
<dbReference type="InterPro" id="IPR039536">
    <property type="entry name" value="TetR_C_Proteobacteria"/>
</dbReference>
<evidence type="ECO:0000313" key="5">
    <source>
        <dbReference type="Proteomes" id="UP000246410"/>
    </source>
</evidence>
<gene>
    <name evidence="4" type="ORF">DFR69_10552</name>
</gene>
<reference evidence="4 5" key="1">
    <citation type="submission" date="2018-05" db="EMBL/GenBank/DDBJ databases">
        <title>Genomic Encyclopedia of Type Strains, Phase IV (KMG-IV): sequencing the most valuable type-strain genomes for metagenomic binning, comparative biology and taxonomic classification.</title>
        <authorList>
            <person name="Goeker M."/>
        </authorList>
    </citation>
    <scope>NUCLEOTIDE SEQUENCE [LARGE SCALE GENOMIC DNA]</scope>
    <source>
        <strain evidence="4 5">DSM 44717</strain>
    </source>
</reference>
<dbReference type="PANTHER" id="PTHR30055">
    <property type="entry name" value="HTH-TYPE TRANSCRIPTIONAL REGULATOR RUTR"/>
    <property type="match status" value="1"/>
</dbReference>
<dbReference type="InterPro" id="IPR036271">
    <property type="entry name" value="Tet_transcr_reg_TetR-rel_C_sf"/>
</dbReference>
<feature type="DNA-binding region" description="H-T-H motif" evidence="2">
    <location>
        <begin position="34"/>
        <end position="53"/>
    </location>
</feature>
<dbReference type="AlphaFoldDB" id="A0A317NHT2"/>
<evidence type="ECO:0000259" key="3">
    <source>
        <dbReference type="PROSITE" id="PS50977"/>
    </source>
</evidence>
<dbReference type="Gene3D" id="1.10.10.60">
    <property type="entry name" value="Homeodomain-like"/>
    <property type="match status" value="1"/>
</dbReference>
<accession>A0A317NHT2</accession>
<organism evidence="4 5">
    <name type="scientific">Nocardia neocaledoniensis</name>
    <dbReference type="NCBI Taxonomy" id="236511"/>
    <lineage>
        <taxon>Bacteria</taxon>
        <taxon>Bacillati</taxon>
        <taxon>Actinomycetota</taxon>
        <taxon>Actinomycetes</taxon>
        <taxon>Mycobacteriales</taxon>
        <taxon>Nocardiaceae</taxon>
        <taxon>Nocardia</taxon>
    </lineage>
</organism>
<evidence type="ECO:0000256" key="1">
    <source>
        <dbReference type="ARBA" id="ARBA00023125"/>
    </source>
</evidence>
<keyword evidence="5" id="KW-1185">Reference proteome</keyword>
<dbReference type="SUPFAM" id="SSF48498">
    <property type="entry name" value="Tetracyclin repressor-like, C-terminal domain"/>
    <property type="match status" value="1"/>
</dbReference>
<dbReference type="EMBL" id="QGTL01000005">
    <property type="protein sequence ID" value="PWV74986.1"/>
    <property type="molecule type" value="Genomic_DNA"/>
</dbReference>
<dbReference type="InterPro" id="IPR009057">
    <property type="entry name" value="Homeodomain-like_sf"/>
</dbReference>
<dbReference type="InterPro" id="IPR050109">
    <property type="entry name" value="HTH-type_TetR-like_transc_reg"/>
</dbReference>
<dbReference type="Gene3D" id="1.10.357.10">
    <property type="entry name" value="Tetracycline Repressor, domain 2"/>
    <property type="match status" value="1"/>
</dbReference>
<sequence>MTAAATGRGRIDKRRAILESALTVFAHRGYAQACVQEIADAAGVAKHTVYNHLSDKETLLRHAVEAAADTVGAECLGAIAGLRDLDGNPEAALRDSALQLLKVCHGDRARALRTLTFAQVGTFPDLAETAQDRTSRMLAETLADRLARLTLAGHLHTREPGIAAEQLLALLTGPLEARTRLGTRETTNAELTAIADAAVDTFLAAYAPR</sequence>
<dbReference type="Proteomes" id="UP000246410">
    <property type="component" value="Unassembled WGS sequence"/>
</dbReference>
<protein>
    <submittedName>
        <fullName evidence="4">TetR family transcriptional regulator</fullName>
    </submittedName>
</protein>
<dbReference type="Pfam" id="PF00440">
    <property type="entry name" value="TetR_N"/>
    <property type="match status" value="1"/>
</dbReference>
<dbReference type="RefSeq" id="WP_110038367.1">
    <property type="nucleotide sequence ID" value="NZ_QGTL01000005.1"/>
</dbReference>
<proteinExistence type="predicted"/>
<evidence type="ECO:0000313" key="4">
    <source>
        <dbReference type="EMBL" id="PWV74986.1"/>
    </source>
</evidence>
<dbReference type="SUPFAM" id="SSF46689">
    <property type="entry name" value="Homeodomain-like"/>
    <property type="match status" value="1"/>
</dbReference>
<keyword evidence="1 2" id="KW-0238">DNA-binding</keyword>
<dbReference type="Pfam" id="PF14246">
    <property type="entry name" value="TetR_C_7"/>
    <property type="match status" value="1"/>
</dbReference>
<dbReference type="InterPro" id="IPR001647">
    <property type="entry name" value="HTH_TetR"/>
</dbReference>
<name>A0A317NHT2_9NOCA</name>
<dbReference type="PRINTS" id="PR00455">
    <property type="entry name" value="HTHTETR"/>
</dbReference>